<keyword evidence="3" id="KW-1185">Reference proteome</keyword>
<sequence>MKKVTIFFLIIGVLTMAVGGVGSAVFYQRAQSSMVENIEENYTIKNKEKIKKMNLNLSGNADYVIQGTTGNDISMDARSSVTEPLKGSLDVEESSDTLTVSVNGKQGNGSLGEFRFGFHFENSQIVLMVPNDIDVITVNDEASGYINLSDFSNEEFTMNIKNSDISVSSISTDKMSVTGSSSDINFWGDSKVEELSLKTEYGSITLNDFVANTIDLSTSSGDIYLSEVKSVTSKISSKNGEISINNLRGEADISGSNGSIYLSGEEFPDKLNATMEHGDIELSVYGELKNLSIDAESDLGDITIFGEETDSYSIGNGKTEFELKTKTGDINVYGDYYYDNEDYDDEE</sequence>
<dbReference type="RefSeq" id="WP_209557523.1">
    <property type="nucleotide sequence ID" value="NZ_JAEDXU010000005.1"/>
</dbReference>
<proteinExistence type="predicted"/>
<reference evidence="2 3" key="1">
    <citation type="submission" date="2020-12" db="EMBL/GenBank/DDBJ databases">
        <title>Vagococcus allomyrinae sp. nov. and Enterococcus lavae sp. nov., isolated from the larvae of Allomyrina dichotoma.</title>
        <authorList>
            <person name="Lee S.D."/>
        </authorList>
    </citation>
    <scope>NUCLEOTIDE SEQUENCE [LARGE SCALE GENOMIC DNA]</scope>
    <source>
        <strain evidence="2 3">BWM-S5</strain>
    </source>
</reference>
<evidence type="ECO:0000313" key="2">
    <source>
        <dbReference type="EMBL" id="MBP1046720.1"/>
    </source>
</evidence>
<evidence type="ECO:0000313" key="3">
    <source>
        <dbReference type="Proteomes" id="UP000673375"/>
    </source>
</evidence>
<dbReference type="InterPro" id="IPR025164">
    <property type="entry name" value="Toastrack_DUF4097"/>
</dbReference>
<gene>
    <name evidence="2" type="ORF">I6N96_10630</name>
</gene>
<dbReference type="PANTHER" id="PTHR34094:SF1">
    <property type="entry name" value="PROTEIN FAM185A"/>
    <property type="match status" value="1"/>
</dbReference>
<dbReference type="EMBL" id="JAEDXU010000005">
    <property type="protein sequence ID" value="MBP1046720.1"/>
    <property type="molecule type" value="Genomic_DNA"/>
</dbReference>
<dbReference type="Pfam" id="PF13349">
    <property type="entry name" value="DUF4097"/>
    <property type="match status" value="1"/>
</dbReference>
<comment type="caution">
    <text evidence="2">The sequence shown here is derived from an EMBL/GenBank/DDBJ whole genome shotgun (WGS) entry which is preliminary data.</text>
</comment>
<dbReference type="PANTHER" id="PTHR34094">
    <property type="match status" value="1"/>
</dbReference>
<dbReference type="Proteomes" id="UP000673375">
    <property type="component" value="Unassembled WGS sequence"/>
</dbReference>
<accession>A0ABS4CL07</accession>
<organism evidence="2 3">
    <name type="scientific">Enterococcus larvae</name>
    <dbReference type="NCBI Taxonomy" id="2794352"/>
    <lineage>
        <taxon>Bacteria</taxon>
        <taxon>Bacillati</taxon>
        <taxon>Bacillota</taxon>
        <taxon>Bacilli</taxon>
        <taxon>Lactobacillales</taxon>
        <taxon>Enterococcaceae</taxon>
        <taxon>Enterococcus</taxon>
    </lineage>
</organism>
<name>A0ABS4CL07_9ENTE</name>
<feature type="domain" description="DUF4097" evidence="1">
    <location>
        <begin position="180"/>
        <end position="332"/>
    </location>
</feature>
<evidence type="ECO:0000259" key="1">
    <source>
        <dbReference type="Pfam" id="PF13349"/>
    </source>
</evidence>
<protein>
    <submittedName>
        <fullName evidence="2">DUF4097 family beta strand repeat protein</fullName>
    </submittedName>
</protein>